<gene>
    <name evidence="6" type="ORF">BGZ95_003613</name>
</gene>
<dbReference type="AlphaFoldDB" id="A0AAD4D4H8"/>
<evidence type="ECO:0000313" key="7">
    <source>
        <dbReference type="Proteomes" id="UP001194580"/>
    </source>
</evidence>
<dbReference type="InterPro" id="IPR036188">
    <property type="entry name" value="FAD/NAD-bd_sf"/>
</dbReference>
<sequence>MTNTNTATQAKRPKVLIVGAGLGGLALGAILEKSDTPYEIFERAPQIKPLGSITSLTGAAAPLLKQLGIWEEFRTISRDMTTMQVRTAPGLETQFLVADVADPVKRYGAKARSLPRPMLYDLMLRQVPKEKVHFGKKVASTEQNATGVRIKCVDGTEYEGDILVGADGAYSAVRHNLYAQLKKENRLPKSDGLPLPFLNVALLGQTRKLTLEEFPDLAKDECQFQNILSTDKPYSFMTFTTVQGTVCWAVYEYLSGESTQEDESFKNAEWGPKAAQEMCDKVRDFPVVSGGKKQLTIGDLIDWTPKEFISKVMLEEKIFQTWHSGRTVIIGDAIHKLNPSGGSGAINALHDAIVLANYVHALPDHATLEQIEKSFTSYKAERIEYVELAESASKALRNMVDKGWTSTIVRFLVKNMPNWVNGLVER</sequence>
<organism evidence="6 7">
    <name type="scientific">Linnemannia exigua</name>
    <dbReference type="NCBI Taxonomy" id="604196"/>
    <lineage>
        <taxon>Eukaryota</taxon>
        <taxon>Fungi</taxon>
        <taxon>Fungi incertae sedis</taxon>
        <taxon>Mucoromycota</taxon>
        <taxon>Mortierellomycotina</taxon>
        <taxon>Mortierellomycetes</taxon>
        <taxon>Mortierellales</taxon>
        <taxon>Mortierellaceae</taxon>
        <taxon>Linnemannia</taxon>
    </lineage>
</organism>
<protein>
    <recommendedName>
        <fullName evidence="5">FAD-binding domain-containing protein</fullName>
    </recommendedName>
</protein>
<dbReference type="Proteomes" id="UP001194580">
    <property type="component" value="Unassembled WGS sequence"/>
</dbReference>
<dbReference type="PRINTS" id="PR00420">
    <property type="entry name" value="RNGMNOXGNASE"/>
</dbReference>
<keyword evidence="2" id="KW-0285">Flavoprotein</keyword>
<dbReference type="PANTHER" id="PTHR47356">
    <property type="entry name" value="FAD-DEPENDENT MONOOXYGENASE ASQG-RELATED"/>
    <property type="match status" value="1"/>
</dbReference>
<keyword evidence="3" id="KW-0274">FAD</keyword>
<dbReference type="Gene3D" id="3.50.50.60">
    <property type="entry name" value="FAD/NAD(P)-binding domain"/>
    <property type="match status" value="1"/>
</dbReference>
<comment type="caution">
    <text evidence="6">The sequence shown here is derived from an EMBL/GenBank/DDBJ whole genome shotgun (WGS) entry which is preliminary data.</text>
</comment>
<dbReference type="SUPFAM" id="SSF51905">
    <property type="entry name" value="FAD/NAD(P)-binding domain"/>
    <property type="match status" value="1"/>
</dbReference>
<feature type="domain" description="FAD-binding" evidence="5">
    <location>
        <begin position="14"/>
        <end position="384"/>
    </location>
</feature>
<dbReference type="GO" id="GO:0071949">
    <property type="term" value="F:FAD binding"/>
    <property type="evidence" value="ECO:0007669"/>
    <property type="project" value="InterPro"/>
</dbReference>
<keyword evidence="4" id="KW-0560">Oxidoreductase</keyword>
<dbReference type="InterPro" id="IPR002938">
    <property type="entry name" value="FAD-bd"/>
</dbReference>
<comment type="similarity">
    <text evidence="1">Belongs to the paxM FAD-dependent monooxygenase family.</text>
</comment>
<dbReference type="EMBL" id="JAAAIL010001833">
    <property type="protein sequence ID" value="KAG0264349.1"/>
    <property type="molecule type" value="Genomic_DNA"/>
</dbReference>
<name>A0AAD4D4H8_9FUNG</name>
<evidence type="ECO:0000256" key="3">
    <source>
        <dbReference type="ARBA" id="ARBA00022827"/>
    </source>
</evidence>
<dbReference type="InterPro" id="IPR050562">
    <property type="entry name" value="FAD_mOase_fung"/>
</dbReference>
<evidence type="ECO:0000313" key="6">
    <source>
        <dbReference type="EMBL" id="KAG0264349.1"/>
    </source>
</evidence>
<keyword evidence="7" id="KW-1185">Reference proteome</keyword>
<dbReference type="Pfam" id="PF01494">
    <property type="entry name" value="FAD_binding_3"/>
    <property type="match status" value="1"/>
</dbReference>
<accession>A0AAD4D4H8</accession>
<dbReference type="GO" id="GO:0004497">
    <property type="term" value="F:monooxygenase activity"/>
    <property type="evidence" value="ECO:0007669"/>
    <property type="project" value="InterPro"/>
</dbReference>
<evidence type="ECO:0000256" key="1">
    <source>
        <dbReference type="ARBA" id="ARBA00007992"/>
    </source>
</evidence>
<evidence type="ECO:0000259" key="5">
    <source>
        <dbReference type="Pfam" id="PF01494"/>
    </source>
</evidence>
<feature type="non-terminal residue" evidence="6">
    <location>
        <position position="1"/>
    </location>
</feature>
<proteinExistence type="inferred from homology"/>
<evidence type="ECO:0000256" key="4">
    <source>
        <dbReference type="ARBA" id="ARBA00023002"/>
    </source>
</evidence>
<reference evidence="6" key="1">
    <citation type="journal article" date="2020" name="Fungal Divers.">
        <title>Resolving the Mortierellaceae phylogeny through synthesis of multi-gene phylogenetics and phylogenomics.</title>
        <authorList>
            <person name="Vandepol N."/>
            <person name="Liber J."/>
            <person name="Desiro A."/>
            <person name="Na H."/>
            <person name="Kennedy M."/>
            <person name="Barry K."/>
            <person name="Grigoriev I.V."/>
            <person name="Miller A.N."/>
            <person name="O'Donnell K."/>
            <person name="Stajich J.E."/>
            <person name="Bonito G."/>
        </authorList>
    </citation>
    <scope>NUCLEOTIDE SEQUENCE</scope>
    <source>
        <strain evidence="6">NRRL 28262</strain>
    </source>
</reference>
<dbReference type="PANTHER" id="PTHR47356:SF2">
    <property type="entry name" value="FAD-BINDING DOMAIN-CONTAINING PROTEIN-RELATED"/>
    <property type="match status" value="1"/>
</dbReference>
<evidence type="ECO:0000256" key="2">
    <source>
        <dbReference type="ARBA" id="ARBA00022630"/>
    </source>
</evidence>